<evidence type="ECO:0000256" key="2">
    <source>
        <dbReference type="ARBA" id="ARBA00004162"/>
    </source>
</evidence>
<comment type="function">
    <text evidence="1 10">Controls the rotational direction of flagella during chemotaxis.</text>
</comment>
<evidence type="ECO:0000313" key="13">
    <source>
        <dbReference type="Proteomes" id="UP000029922"/>
    </source>
</evidence>
<keyword evidence="11" id="KW-0969">Cilium</keyword>
<dbReference type="PANTHER" id="PTHR35091:SF2">
    <property type="entry name" value="FLAGELLAR PROTEIN FLIL"/>
    <property type="match status" value="1"/>
</dbReference>
<keyword evidence="11" id="KW-0966">Cell projection</keyword>
<dbReference type="GO" id="GO:0005886">
    <property type="term" value="C:plasma membrane"/>
    <property type="evidence" value="ECO:0007669"/>
    <property type="project" value="UniProtKB-SubCell"/>
</dbReference>
<accession>A0A099U0X9</accession>
<comment type="subcellular location">
    <subcellularLocation>
        <location evidence="2">Cell membrane</location>
        <topology evidence="2">Single-pass membrane protein</topology>
    </subcellularLocation>
</comment>
<dbReference type="Proteomes" id="UP000029922">
    <property type="component" value="Unassembled WGS sequence"/>
</dbReference>
<sequence length="183" mass="19696">MAEEEKPAAEPKKSKATLFIIIGAVVFILLIGGVAGWLIFGGGDEDDHGGHGDSKSMPIHNLTEDQQALAQNEAYRNPSAIIPLEKELIVNLKSPDQTSTRGGFVKLNVSFIPSDKSMAKEIGDKQAVISQVIMDEVSKFTAADLQGQQGRITLANQIRSSLNGILVDGRIEAVVFPDFLIQP</sequence>
<comment type="similarity">
    <text evidence="3 10">Belongs to the FliL family.</text>
</comment>
<evidence type="ECO:0000256" key="1">
    <source>
        <dbReference type="ARBA" id="ARBA00002254"/>
    </source>
</evidence>
<keyword evidence="7 10" id="KW-0283">Flagellar rotation</keyword>
<dbReference type="EMBL" id="JRPD02000011">
    <property type="protein sequence ID" value="TLE00071.1"/>
    <property type="molecule type" value="Genomic_DNA"/>
</dbReference>
<protein>
    <recommendedName>
        <fullName evidence="10">Flagellar protein FliL</fullName>
    </recommendedName>
</protein>
<evidence type="ECO:0000256" key="4">
    <source>
        <dbReference type="ARBA" id="ARBA00022475"/>
    </source>
</evidence>
<dbReference type="GO" id="GO:0006935">
    <property type="term" value="P:chemotaxis"/>
    <property type="evidence" value="ECO:0007669"/>
    <property type="project" value="UniProtKB-KW"/>
</dbReference>
<evidence type="ECO:0000256" key="6">
    <source>
        <dbReference type="ARBA" id="ARBA00022692"/>
    </source>
</evidence>
<dbReference type="STRING" id="216.LS73_04915"/>
<keyword evidence="4 10" id="KW-1003">Cell membrane</keyword>
<dbReference type="Pfam" id="PF03748">
    <property type="entry name" value="FliL"/>
    <property type="match status" value="1"/>
</dbReference>
<evidence type="ECO:0000256" key="5">
    <source>
        <dbReference type="ARBA" id="ARBA00022500"/>
    </source>
</evidence>
<dbReference type="InterPro" id="IPR005503">
    <property type="entry name" value="FliL"/>
</dbReference>
<proteinExistence type="inferred from homology"/>
<keyword evidence="5 10" id="KW-0145">Chemotaxis</keyword>
<gene>
    <name evidence="11" type="primary">fliL</name>
    <name evidence="12" type="ORF">LS73_005945</name>
    <name evidence="11" type="ORF">NCTC12714_00872</name>
</gene>
<dbReference type="Proteomes" id="UP000255139">
    <property type="component" value="Unassembled WGS sequence"/>
</dbReference>
<evidence type="ECO:0000313" key="14">
    <source>
        <dbReference type="Proteomes" id="UP000255139"/>
    </source>
</evidence>
<evidence type="ECO:0000313" key="11">
    <source>
        <dbReference type="EMBL" id="STQ86081.1"/>
    </source>
</evidence>
<evidence type="ECO:0000313" key="12">
    <source>
        <dbReference type="EMBL" id="TLE00071.1"/>
    </source>
</evidence>
<evidence type="ECO:0000256" key="3">
    <source>
        <dbReference type="ARBA" id="ARBA00008281"/>
    </source>
</evidence>
<dbReference type="AlphaFoldDB" id="A0A099U0X9"/>
<keyword evidence="11" id="KW-0282">Flagellum</keyword>
<keyword evidence="9 10" id="KW-0472">Membrane</keyword>
<name>A0A099U0X9_9HELI</name>
<dbReference type="EMBL" id="UGJE01000002">
    <property type="protein sequence ID" value="STQ86081.1"/>
    <property type="molecule type" value="Genomic_DNA"/>
</dbReference>
<reference evidence="12 13" key="1">
    <citation type="journal article" date="2014" name="Genome Announc.">
        <title>Draft genome sequences of eight enterohepatic helicobacter species isolated from both laboratory and wild rodents.</title>
        <authorList>
            <person name="Sheh A."/>
            <person name="Shen Z."/>
            <person name="Fox J.G."/>
        </authorList>
    </citation>
    <scope>NUCLEOTIDE SEQUENCE [LARGE SCALE GENOMIC DNA]</scope>
    <source>
        <strain evidence="12 13">ST1</strain>
    </source>
</reference>
<dbReference type="GO" id="GO:0009425">
    <property type="term" value="C:bacterial-type flagellum basal body"/>
    <property type="evidence" value="ECO:0007669"/>
    <property type="project" value="InterPro"/>
</dbReference>
<dbReference type="PANTHER" id="PTHR35091">
    <property type="entry name" value="FLAGELLAR PROTEIN FLIL"/>
    <property type="match status" value="1"/>
</dbReference>
<keyword evidence="6 10" id="KW-0812">Transmembrane</keyword>
<dbReference type="OrthoDB" id="5329525at2"/>
<reference evidence="11 14" key="2">
    <citation type="submission" date="2018-06" db="EMBL/GenBank/DDBJ databases">
        <authorList>
            <consortium name="Pathogen Informatics"/>
            <person name="Doyle S."/>
        </authorList>
    </citation>
    <scope>NUCLEOTIDE SEQUENCE [LARGE SCALE GENOMIC DNA]</scope>
    <source>
        <strain evidence="11 14">NCTC12714</strain>
    </source>
</reference>
<evidence type="ECO:0000256" key="10">
    <source>
        <dbReference type="RuleBase" id="RU364125"/>
    </source>
</evidence>
<keyword evidence="14" id="KW-1185">Reference proteome</keyword>
<organism evidence="11 14">
    <name type="scientific">Helicobacter muridarum</name>
    <dbReference type="NCBI Taxonomy" id="216"/>
    <lineage>
        <taxon>Bacteria</taxon>
        <taxon>Pseudomonadati</taxon>
        <taxon>Campylobacterota</taxon>
        <taxon>Epsilonproteobacteria</taxon>
        <taxon>Campylobacterales</taxon>
        <taxon>Helicobacteraceae</taxon>
        <taxon>Helicobacter</taxon>
    </lineage>
</organism>
<dbReference type="GO" id="GO:0071978">
    <property type="term" value="P:bacterial-type flagellum-dependent swarming motility"/>
    <property type="evidence" value="ECO:0007669"/>
    <property type="project" value="TreeGrafter"/>
</dbReference>
<feature type="transmembrane region" description="Helical" evidence="10">
    <location>
        <begin position="16"/>
        <end position="40"/>
    </location>
</feature>
<evidence type="ECO:0000256" key="7">
    <source>
        <dbReference type="ARBA" id="ARBA00022779"/>
    </source>
</evidence>
<dbReference type="RefSeq" id="WP_034557934.1">
    <property type="nucleotide sequence ID" value="NZ_FZML01000012.1"/>
</dbReference>
<evidence type="ECO:0000256" key="8">
    <source>
        <dbReference type="ARBA" id="ARBA00022989"/>
    </source>
</evidence>
<keyword evidence="8 10" id="KW-1133">Transmembrane helix</keyword>
<evidence type="ECO:0000256" key="9">
    <source>
        <dbReference type="ARBA" id="ARBA00023136"/>
    </source>
</evidence>